<evidence type="ECO:0000256" key="2">
    <source>
        <dbReference type="ARBA" id="ARBA00005517"/>
    </source>
</evidence>
<dbReference type="Pfam" id="PF00291">
    <property type="entry name" value="PALP"/>
    <property type="match status" value="1"/>
</dbReference>
<evidence type="ECO:0000259" key="8">
    <source>
        <dbReference type="Pfam" id="PF14821"/>
    </source>
</evidence>
<dbReference type="InterPro" id="IPR029144">
    <property type="entry name" value="Thr_synth_N"/>
</dbReference>
<evidence type="ECO:0000313" key="9">
    <source>
        <dbReference type="EMBL" id="OUN03408.1"/>
    </source>
</evidence>
<organism evidence="9 10">
    <name type="scientific">Alistipes onderdonkii</name>
    <dbReference type="NCBI Taxonomy" id="328813"/>
    <lineage>
        <taxon>Bacteria</taxon>
        <taxon>Pseudomonadati</taxon>
        <taxon>Bacteroidota</taxon>
        <taxon>Bacteroidia</taxon>
        <taxon>Bacteroidales</taxon>
        <taxon>Rikenellaceae</taxon>
        <taxon>Alistipes</taxon>
    </lineage>
</organism>
<comment type="similarity">
    <text evidence="2">Belongs to the threonine synthase family.</text>
</comment>
<name>A0A1Y3QYR0_9BACT</name>
<feature type="domain" description="Threonine synthase N-terminal" evidence="8">
    <location>
        <begin position="2"/>
        <end position="82"/>
    </location>
</feature>
<keyword evidence="3 6" id="KW-0663">Pyridoxal phosphate</keyword>
<dbReference type="InterPro" id="IPR036052">
    <property type="entry name" value="TrpB-like_PALP_sf"/>
</dbReference>
<dbReference type="InterPro" id="IPR037158">
    <property type="entry name" value="Thr_synth_N_sf"/>
</dbReference>
<dbReference type="InterPro" id="IPR001926">
    <property type="entry name" value="TrpB-like_PALP"/>
</dbReference>
<dbReference type="PANTHER" id="PTHR42690:SF1">
    <property type="entry name" value="THREONINE SYNTHASE-LIKE 2"/>
    <property type="match status" value="1"/>
</dbReference>
<dbReference type="NCBIfam" id="TIGR00260">
    <property type="entry name" value="thrC"/>
    <property type="match status" value="1"/>
</dbReference>
<reference evidence="10" key="1">
    <citation type="submission" date="2017-04" db="EMBL/GenBank/DDBJ databases">
        <title>Function of individual gut microbiota members based on whole genome sequencing of pure cultures obtained from chicken caecum.</title>
        <authorList>
            <person name="Medvecky M."/>
            <person name="Cejkova D."/>
            <person name="Polansky O."/>
            <person name="Karasova D."/>
            <person name="Kubasova T."/>
            <person name="Cizek A."/>
            <person name="Rychlik I."/>
        </authorList>
    </citation>
    <scope>NUCLEOTIDE SEQUENCE [LARGE SCALE GENOMIC DNA]</scope>
    <source>
        <strain evidence="10">An90</strain>
    </source>
</reference>
<dbReference type="PANTHER" id="PTHR42690">
    <property type="entry name" value="THREONINE SYNTHASE FAMILY MEMBER"/>
    <property type="match status" value="1"/>
</dbReference>
<sequence length="429" mass="46686">MKYYSTKDKACARAFSLREAVQAGLAPDGGLFVPERIPQADMAVAERLAGESYAALAGYLAELFFGDDIDPGLLRREMERIYDFPLPLRRVGSRYTLELFHGPTFAFKDYGAGFMGRMIGLMGGAGEKLVILTATSGDTGSAVAHGFYGVPGVEVVLLYPEGKISRLQECQMTTLGGNIHPLRVAGTFDDCQRLVKELFADAKFRAGHRVSSANSINLLRWIPQAFYYFYGYCLWRQQTGGRRPVVVVPSGNYGNLSAGMLARRMGLPLGGFVAASNSNDVVPEFLRSGEYRPRPSVRTLANAMDVGAPSNFERMLWLCGGEPDALRNELEGFRCDDAMIRRTIDGLHRNYGYLSDPHSAIGYAASVACGKPGFYLSTAHPAKFGEVIFPVTGAAVPLPPRLARLARLPRVSEPMAADLGALEQFVAGI</sequence>
<proteinExistence type="inferred from homology"/>
<evidence type="ECO:0000259" key="7">
    <source>
        <dbReference type="Pfam" id="PF00291"/>
    </source>
</evidence>
<comment type="caution">
    <text evidence="9">The sequence shown here is derived from an EMBL/GenBank/DDBJ whole genome shotgun (WGS) entry which is preliminary data.</text>
</comment>
<dbReference type="EMBL" id="NFHB01000004">
    <property type="protein sequence ID" value="OUN03408.1"/>
    <property type="molecule type" value="Genomic_DNA"/>
</dbReference>
<dbReference type="Proteomes" id="UP000195772">
    <property type="component" value="Unassembled WGS sequence"/>
</dbReference>
<dbReference type="RefSeq" id="WP_087402044.1">
    <property type="nucleotide sequence ID" value="NZ_NFHB01000004.1"/>
</dbReference>
<dbReference type="InterPro" id="IPR004450">
    <property type="entry name" value="Thr_synthase-like"/>
</dbReference>
<evidence type="ECO:0000256" key="6">
    <source>
        <dbReference type="PIRSR" id="PIRSR604450-51"/>
    </source>
</evidence>
<dbReference type="Gene3D" id="3.40.50.1100">
    <property type="match status" value="2"/>
</dbReference>
<dbReference type="SUPFAM" id="SSF53686">
    <property type="entry name" value="Tryptophan synthase beta subunit-like PLP-dependent enzymes"/>
    <property type="match status" value="1"/>
</dbReference>
<accession>A0A1Y3QYR0</accession>
<evidence type="ECO:0000256" key="4">
    <source>
        <dbReference type="ARBA" id="ARBA00023239"/>
    </source>
</evidence>
<evidence type="ECO:0000256" key="3">
    <source>
        <dbReference type="ARBA" id="ARBA00022898"/>
    </source>
</evidence>
<feature type="domain" description="Tryptophan synthase beta chain-like PALP" evidence="7">
    <location>
        <begin position="97"/>
        <end position="366"/>
    </location>
</feature>
<evidence type="ECO:0000313" key="10">
    <source>
        <dbReference type="Proteomes" id="UP000195772"/>
    </source>
</evidence>
<dbReference type="EC" id="4.2.3.1" evidence="5"/>
<protein>
    <recommendedName>
        <fullName evidence="5">Threonine synthase</fullName>
        <ecNumber evidence="5">4.2.3.1</ecNumber>
    </recommendedName>
</protein>
<feature type="modified residue" description="N6-(pyridoxal phosphate)lysine" evidence="6">
    <location>
        <position position="108"/>
    </location>
</feature>
<dbReference type="eggNOG" id="COG0498">
    <property type="taxonomic scope" value="Bacteria"/>
</dbReference>
<dbReference type="Pfam" id="PF14821">
    <property type="entry name" value="Thr_synth_N"/>
    <property type="match status" value="1"/>
</dbReference>
<dbReference type="InterPro" id="IPR051166">
    <property type="entry name" value="Threonine_Synthase"/>
</dbReference>
<dbReference type="Gene3D" id="3.90.1380.10">
    <property type="entry name" value="Threonine synthase, N-terminal domain"/>
    <property type="match status" value="1"/>
</dbReference>
<comment type="cofactor">
    <cofactor evidence="1 6">
        <name>pyridoxal 5'-phosphate</name>
        <dbReference type="ChEBI" id="CHEBI:597326"/>
    </cofactor>
</comment>
<evidence type="ECO:0000256" key="5">
    <source>
        <dbReference type="NCBIfam" id="TIGR00260"/>
    </source>
</evidence>
<dbReference type="AlphaFoldDB" id="A0A1Y3QYR0"/>
<dbReference type="GO" id="GO:0004795">
    <property type="term" value="F:threonine synthase activity"/>
    <property type="evidence" value="ECO:0007669"/>
    <property type="project" value="UniProtKB-UniRule"/>
</dbReference>
<keyword evidence="4" id="KW-0456">Lyase</keyword>
<dbReference type="OrthoDB" id="9763107at2"/>
<gene>
    <name evidence="9" type="ORF">B5G41_06870</name>
</gene>
<evidence type="ECO:0000256" key="1">
    <source>
        <dbReference type="ARBA" id="ARBA00001933"/>
    </source>
</evidence>
<dbReference type="GO" id="GO:0009088">
    <property type="term" value="P:threonine biosynthetic process"/>
    <property type="evidence" value="ECO:0007669"/>
    <property type="project" value="UniProtKB-UniRule"/>
</dbReference>